<name>A0A9Q6PTP6_PISSA</name>
<evidence type="ECO:0000259" key="11">
    <source>
        <dbReference type="PROSITE" id="PS50880"/>
    </source>
</evidence>
<evidence type="ECO:0000259" key="12">
    <source>
        <dbReference type="PROSITE" id="PS52039"/>
    </source>
</evidence>
<dbReference type="InterPro" id="IPR005733">
    <property type="entry name" value="TopoI_bac-type"/>
</dbReference>
<dbReference type="CDD" id="cd00186">
    <property type="entry name" value="TOP1Ac"/>
    <property type="match status" value="1"/>
</dbReference>
<evidence type="ECO:0000256" key="1">
    <source>
        <dbReference type="ARBA" id="ARBA00000213"/>
    </source>
</evidence>
<evidence type="ECO:0000256" key="5">
    <source>
        <dbReference type="ARBA" id="ARBA00022833"/>
    </source>
</evidence>
<dbReference type="SUPFAM" id="SSF56712">
    <property type="entry name" value="Prokaryotic type I DNA topoisomerase"/>
    <property type="match status" value="1"/>
</dbReference>
<dbReference type="InterPro" id="IPR023405">
    <property type="entry name" value="Topo_IA_core_domain"/>
</dbReference>
<dbReference type="InterPro" id="IPR006171">
    <property type="entry name" value="TOPRIM_dom"/>
</dbReference>
<gene>
    <name evidence="10 13" type="primary">topA</name>
    <name evidence="13" type="ORF">Psal009_03467</name>
</gene>
<dbReference type="PANTHER" id="PTHR42785">
    <property type="entry name" value="DNA TOPOISOMERASE, TYPE IA, CORE"/>
    <property type="match status" value="1"/>
</dbReference>
<sequence length="773" mass="88971">MGNKLVIVESPAKGKTINKYLGKDFQVMASYGHVRDLLPKEGAVQPEHDFSMTYQLTERGEKSINDIIKALRQSTDLYLASDPDREGEAIAWHLLEELKARGELEGKAVHRVVFYEITERAVQDAINNPREVAMDLVDAQQARRALDYLVGFNLSPLLWKKIRRGLSAGRVQSPALRMIVEREQEIQAFKPKEYWTIASDLIHDQQAFSAKLTLHNNEKVKQFTFTNEKAATKAQQTLIKKANNILKVVNVEKKQRKRNPAAPFTTSTLQQEAVRKLGFSAQRTMRTAQQLYEGIETGDGTVGLITYMRTDSVHLADEAITELRELIVDRYGQEALPKSPRAFKSKAKNAQEAHEAVRPTSCMRLPKELKPHLSTDQFKLYELIWKRTVACQMQHALIDTVAVDLACGNEKHLFRANGSQIAKPGFLSVYEESKDDDKEDDDKRWLPIMKTGELIQLLEIKADQHFTEPRPRYTEATLIKTLEEHGIGRPSTYTAILSTLQQREYIELDKKRFQPTDVGNVVNKFLTKYFEKYVDYEFTAHLEDDLDAISRGEKQWKPLMHDFWSPFQDQVKTIDETVQRKDVTQEELDEDCPKCSAKLSERLGRRGKFIGCTNYPECDYTRSLDGEEQAAPEKVDDRQCPKCDSDLYIRQGRYGKFIGCSNYPKCKFIEPLEKPTETGVECPECKQSHLVQRRSRYGKIFYSCNRYPDCKYAVWNEPLKENCPTCQWPILTIKTTKRWGTEKVCPQKECGFKAPYELPESEQTEQQSTEEKK</sequence>
<keyword evidence="9 10" id="KW-0413">Isomerase</keyword>
<dbReference type="SUPFAM" id="SSF57783">
    <property type="entry name" value="Zinc beta-ribbon"/>
    <property type="match status" value="2"/>
</dbReference>
<dbReference type="InterPro" id="IPR034149">
    <property type="entry name" value="TOPRIM_TopoI"/>
</dbReference>
<dbReference type="GO" id="GO:0003677">
    <property type="term" value="F:DNA binding"/>
    <property type="evidence" value="ECO:0007669"/>
    <property type="project" value="UniProtKB-KW"/>
</dbReference>
<evidence type="ECO:0000256" key="9">
    <source>
        <dbReference type="ARBA" id="ARBA00023235"/>
    </source>
</evidence>
<comment type="subunit">
    <text evidence="10">Monomer.</text>
</comment>
<organism evidence="13 14">
    <name type="scientific">Piscirickettsia salmonis</name>
    <dbReference type="NCBI Taxonomy" id="1238"/>
    <lineage>
        <taxon>Bacteria</taxon>
        <taxon>Pseudomonadati</taxon>
        <taxon>Pseudomonadota</taxon>
        <taxon>Gammaproteobacteria</taxon>
        <taxon>Thiotrichales</taxon>
        <taxon>Piscirickettsiaceae</taxon>
        <taxon>Piscirickettsia</taxon>
    </lineage>
</organism>
<dbReference type="Gene3D" id="1.10.460.10">
    <property type="entry name" value="Topoisomerase I, domain 2"/>
    <property type="match status" value="1"/>
</dbReference>
<dbReference type="PROSITE" id="PS52039">
    <property type="entry name" value="TOPO_IA_2"/>
    <property type="match status" value="1"/>
</dbReference>
<dbReference type="Pfam" id="PF01396">
    <property type="entry name" value="Zn_ribbon_Top1"/>
    <property type="match status" value="3"/>
</dbReference>
<dbReference type="PRINTS" id="PR00417">
    <property type="entry name" value="PRTPISMRASEI"/>
</dbReference>
<feature type="site" description="Interaction with DNA" evidence="10">
    <location>
        <position position="144"/>
    </location>
</feature>
<dbReference type="InterPro" id="IPR013498">
    <property type="entry name" value="Topo_IA_Znf"/>
</dbReference>
<dbReference type="InterPro" id="IPR013824">
    <property type="entry name" value="Topo_IA_cen_sub1"/>
</dbReference>
<dbReference type="SMART" id="SM00437">
    <property type="entry name" value="TOP1Ac"/>
    <property type="match status" value="1"/>
</dbReference>
<dbReference type="Proteomes" id="UP000422232">
    <property type="component" value="Chromosome"/>
</dbReference>
<dbReference type="RefSeq" id="WP_032126693.1">
    <property type="nucleotide sequence ID" value="NZ_CP012413.1"/>
</dbReference>
<comment type="similarity">
    <text evidence="2 10">Belongs to the type IA topoisomerase family.</text>
</comment>
<keyword evidence="7 10" id="KW-0799">Topoisomerase</keyword>
<evidence type="ECO:0000313" key="14">
    <source>
        <dbReference type="Proteomes" id="UP000422232"/>
    </source>
</evidence>
<feature type="active site" description="O-(5'-phospho-DNA)-tyrosine intermediate" evidence="10">
    <location>
        <position position="307"/>
    </location>
</feature>
<dbReference type="InterPro" id="IPR013826">
    <property type="entry name" value="Topo_IA_cen_sub3"/>
</dbReference>
<keyword evidence="5" id="KW-0862">Zinc</keyword>
<dbReference type="SMART" id="SM00493">
    <property type="entry name" value="TOPRIM"/>
    <property type="match status" value="1"/>
</dbReference>
<dbReference type="CDD" id="cd03363">
    <property type="entry name" value="TOPRIM_TopoIA_TopoI"/>
    <property type="match status" value="1"/>
</dbReference>
<keyword evidence="14" id="KW-1185">Reference proteome</keyword>
<feature type="site" description="Interaction with DNA" evidence="10">
    <location>
        <position position="143"/>
    </location>
</feature>
<dbReference type="SMART" id="SM00436">
    <property type="entry name" value="TOP1Bc"/>
    <property type="match status" value="1"/>
</dbReference>
<evidence type="ECO:0000256" key="3">
    <source>
        <dbReference type="ARBA" id="ARBA00022723"/>
    </source>
</evidence>
<dbReference type="InterPro" id="IPR013497">
    <property type="entry name" value="Topo_IA_cen"/>
</dbReference>
<feature type="site" description="Interaction with DNA" evidence="10">
    <location>
        <position position="503"/>
    </location>
</feature>
<dbReference type="InterPro" id="IPR003602">
    <property type="entry name" value="Topo_IA_DNA-bd_dom"/>
</dbReference>
<feature type="site" description="Interaction with DNA" evidence="10">
    <location>
        <position position="159"/>
    </location>
</feature>
<dbReference type="Gene3D" id="3.30.65.10">
    <property type="entry name" value="Bacterial Topoisomerase I, domain 1"/>
    <property type="match status" value="3"/>
</dbReference>
<accession>A0A9Q6PTP6</accession>
<dbReference type="Gene3D" id="1.10.290.10">
    <property type="entry name" value="Topoisomerase I, domain 4"/>
    <property type="match status" value="1"/>
</dbReference>
<evidence type="ECO:0000256" key="4">
    <source>
        <dbReference type="ARBA" id="ARBA00022771"/>
    </source>
</evidence>
<evidence type="ECO:0000256" key="6">
    <source>
        <dbReference type="ARBA" id="ARBA00022842"/>
    </source>
</evidence>
<dbReference type="PROSITE" id="PS50880">
    <property type="entry name" value="TOPRIM"/>
    <property type="match status" value="1"/>
</dbReference>
<dbReference type="PROSITE" id="PS00396">
    <property type="entry name" value="TOPO_IA_1"/>
    <property type="match status" value="1"/>
</dbReference>
<keyword evidence="4" id="KW-0863">Zinc-finger</keyword>
<dbReference type="Gene3D" id="3.40.50.140">
    <property type="match status" value="1"/>
</dbReference>
<evidence type="ECO:0000256" key="10">
    <source>
        <dbReference type="HAMAP-Rule" id="MF_00952"/>
    </source>
</evidence>
<dbReference type="Gene3D" id="2.70.20.10">
    <property type="entry name" value="Topoisomerase I, domain 3"/>
    <property type="match status" value="1"/>
</dbReference>
<feature type="site" description="Interaction with DNA" evidence="10">
    <location>
        <position position="147"/>
    </location>
</feature>
<dbReference type="GO" id="GO:0005694">
    <property type="term" value="C:chromosome"/>
    <property type="evidence" value="ECO:0007669"/>
    <property type="project" value="InterPro"/>
</dbReference>
<dbReference type="HAMAP" id="MF_00952">
    <property type="entry name" value="Topoisom_1_prok"/>
    <property type="match status" value="1"/>
</dbReference>
<feature type="region of interest" description="Interaction with DNA" evidence="10">
    <location>
        <begin position="167"/>
        <end position="172"/>
    </location>
</feature>
<evidence type="ECO:0000256" key="7">
    <source>
        <dbReference type="ARBA" id="ARBA00023029"/>
    </source>
</evidence>
<reference evidence="13 14" key="1">
    <citation type="submission" date="2019-04" db="EMBL/GenBank/DDBJ databases">
        <title>Complete genome sequencing of Piscirickettsia salmonis strain Psal-009.</title>
        <authorList>
            <person name="Schober I."/>
            <person name="Bunk B."/>
            <person name="Sproer C."/>
            <person name="Carril G.P."/>
            <person name="Riedel T."/>
            <person name="Flores-Herrera P.A."/>
            <person name="Nourdin-Galindo G."/>
            <person name="Marshall S.H."/>
            <person name="Overmann J."/>
        </authorList>
    </citation>
    <scope>NUCLEOTIDE SEQUENCE [LARGE SCALE GENOMIC DNA]</scope>
    <source>
        <strain evidence="13 14">Psal-009</strain>
    </source>
</reference>
<dbReference type="AlphaFoldDB" id="A0A9Q6PTP6"/>
<feature type="site" description="Interaction with DNA" evidence="10">
    <location>
        <position position="33"/>
    </location>
</feature>
<keyword evidence="6" id="KW-0460">Magnesium</keyword>
<evidence type="ECO:0000313" key="13">
    <source>
        <dbReference type="EMBL" id="QGO07510.1"/>
    </source>
</evidence>
<dbReference type="InterPro" id="IPR023406">
    <property type="entry name" value="Topo_IA_AS"/>
</dbReference>
<feature type="domain" description="Topo IA-type catalytic" evidence="12">
    <location>
        <begin position="133"/>
        <end position="571"/>
    </location>
</feature>
<feature type="site" description="Interaction with DNA" evidence="10">
    <location>
        <position position="309"/>
    </location>
</feature>
<dbReference type="GO" id="GO:0008270">
    <property type="term" value="F:zinc ion binding"/>
    <property type="evidence" value="ECO:0007669"/>
    <property type="project" value="UniProtKB-KW"/>
</dbReference>
<dbReference type="InterPro" id="IPR013825">
    <property type="entry name" value="Topo_IA_cen_sub2"/>
</dbReference>
<dbReference type="Pfam" id="PF01751">
    <property type="entry name" value="Toprim"/>
    <property type="match status" value="1"/>
</dbReference>
<dbReference type="NCBIfam" id="TIGR01051">
    <property type="entry name" value="topA_bact"/>
    <property type="match status" value="1"/>
</dbReference>
<protein>
    <recommendedName>
        <fullName evidence="10">DNA topoisomerase 1</fullName>
        <ecNumber evidence="10">5.6.2.1</ecNumber>
    </recommendedName>
    <alternativeName>
        <fullName evidence="10">DNA topoisomerase I</fullName>
    </alternativeName>
</protein>
<dbReference type="PANTHER" id="PTHR42785:SF1">
    <property type="entry name" value="DNA TOPOISOMERASE"/>
    <property type="match status" value="1"/>
</dbReference>
<dbReference type="EC" id="5.6.2.1" evidence="10"/>
<comment type="function">
    <text evidence="10">Releases the supercoiling and torsional tension of DNA, which is introduced during the DNA replication and transcription, by transiently cleaving and rejoining one strand of the DNA duplex. Introduces a single-strand break via transesterification at a target site in duplex DNA. The scissile phosphodiester is attacked by the catalytic tyrosine of the enzyme, resulting in the formation of a DNA-(5'-phosphotyrosyl)-enzyme intermediate and the expulsion of a 3'-OH DNA strand. The free DNA strand then undergoes passage around the unbroken strand, thus removing DNA supercoils. Finally, in the religation step, the DNA 3'-OH attacks the covalent intermediate to expel the active-site tyrosine and restore the DNA phosphodiester backbone.</text>
</comment>
<evidence type="ECO:0000256" key="2">
    <source>
        <dbReference type="ARBA" id="ARBA00009446"/>
    </source>
</evidence>
<dbReference type="InterPro" id="IPR000380">
    <property type="entry name" value="Topo_IA"/>
</dbReference>
<comment type="caution">
    <text evidence="10">Lacks conserved residue(s) required for the propagation of feature annotation.</text>
</comment>
<evidence type="ECO:0000256" key="8">
    <source>
        <dbReference type="ARBA" id="ARBA00023125"/>
    </source>
</evidence>
<dbReference type="InterPro" id="IPR003601">
    <property type="entry name" value="Topo_IA_2"/>
</dbReference>
<keyword evidence="3" id="KW-0479">Metal-binding</keyword>
<dbReference type="GO" id="GO:0006265">
    <property type="term" value="P:DNA topological change"/>
    <property type="evidence" value="ECO:0007669"/>
    <property type="project" value="UniProtKB-UniRule"/>
</dbReference>
<dbReference type="GO" id="GO:0003917">
    <property type="term" value="F:DNA topoisomerase type I (single strand cut, ATP-independent) activity"/>
    <property type="evidence" value="ECO:0007669"/>
    <property type="project" value="UniProtKB-UniRule"/>
</dbReference>
<keyword evidence="8 10" id="KW-0238">DNA-binding</keyword>
<dbReference type="Pfam" id="PF01131">
    <property type="entry name" value="Topoisom_bac"/>
    <property type="match status" value="1"/>
</dbReference>
<comment type="catalytic activity">
    <reaction evidence="1 10">
        <text>ATP-independent breakage of single-stranded DNA, followed by passage and rejoining.</text>
        <dbReference type="EC" id="5.6.2.1"/>
    </reaction>
</comment>
<proteinExistence type="inferred from homology"/>
<dbReference type="InterPro" id="IPR028612">
    <property type="entry name" value="Topoisom_1_IA"/>
</dbReference>
<feature type="domain" description="Toprim" evidence="11">
    <location>
        <begin position="3"/>
        <end position="113"/>
    </location>
</feature>
<dbReference type="GeneID" id="66742381"/>
<dbReference type="EMBL" id="CP038908">
    <property type="protein sequence ID" value="QGO07510.1"/>
    <property type="molecule type" value="Genomic_DNA"/>
</dbReference>